<accession>A0A1E3VIR9</accession>
<comment type="caution">
    <text evidence="2">The sequence shown here is derived from an EMBL/GenBank/DDBJ whole genome shotgun (WGS) entry which is preliminary data.</text>
</comment>
<feature type="transmembrane region" description="Helical" evidence="1">
    <location>
        <begin position="6"/>
        <end position="29"/>
    </location>
</feature>
<dbReference type="EMBL" id="LPWF01000038">
    <property type="protein sequence ID" value="ODR93420.1"/>
    <property type="molecule type" value="Genomic_DNA"/>
</dbReference>
<dbReference type="Proteomes" id="UP000094472">
    <property type="component" value="Unassembled WGS sequence"/>
</dbReference>
<keyword evidence="1" id="KW-1133">Transmembrane helix</keyword>
<keyword evidence="1" id="KW-0472">Membrane</keyword>
<evidence type="ECO:0000256" key="1">
    <source>
        <dbReference type="SAM" id="Phobius"/>
    </source>
</evidence>
<organism evidence="2 3">
    <name type="scientific">Methyloceanibacter superfactus</name>
    <dbReference type="NCBI Taxonomy" id="1774969"/>
    <lineage>
        <taxon>Bacteria</taxon>
        <taxon>Pseudomonadati</taxon>
        <taxon>Pseudomonadota</taxon>
        <taxon>Alphaproteobacteria</taxon>
        <taxon>Hyphomicrobiales</taxon>
        <taxon>Hyphomicrobiaceae</taxon>
        <taxon>Methyloceanibacter</taxon>
    </lineage>
</organism>
<feature type="transmembrane region" description="Helical" evidence="1">
    <location>
        <begin position="59"/>
        <end position="76"/>
    </location>
</feature>
<keyword evidence="1" id="KW-0812">Transmembrane</keyword>
<proteinExistence type="predicted"/>
<reference evidence="2 3" key="1">
    <citation type="journal article" date="2016" name="Environ. Microbiol.">
        <title>New Methyloceanibacter diversity from North Sea sediments includes methanotroph containing solely the soluble methane monooxygenase.</title>
        <authorList>
            <person name="Vekeman B."/>
            <person name="Kerckhof F.M."/>
            <person name="Cremers G."/>
            <person name="de Vos P."/>
            <person name="Vandamme P."/>
            <person name="Boon N."/>
            <person name="Op den Camp H.J."/>
            <person name="Heylen K."/>
        </authorList>
    </citation>
    <scope>NUCLEOTIDE SEQUENCE [LARGE SCALE GENOMIC DNA]</scope>
    <source>
        <strain evidence="2 3">R-67175</strain>
    </source>
</reference>
<evidence type="ECO:0008006" key="4">
    <source>
        <dbReference type="Google" id="ProtNLM"/>
    </source>
</evidence>
<sequence length="140" mass="14982">MPSAKLLLLGFVAGFIATLIFHQGLWWVFNRVGIIPPARPAWPLDPIPPFGLPSVLSKAFWGGLWGLVLTPVLAHLTGASYWIAWIVVGAVALTAVAFFVVPPLKGEPMQAMGPRFLIGLSVNGAWGFGTALILRLLGKT</sequence>
<name>A0A1E3VIR9_9HYPH</name>
<keyword evidence="3" id="KW-1185">Reference proteome</keyword>
<gene>
    <name evidence="2" type="ORF">AUC69_04250</name>
</gene>
<dbReference type="RefSeq" id="WP_069442954.1">
    <property type="nucleotide sequence ID" value="NZ_LPWF01000038.1"/>
</dbReference>
<dbReference type="OrthoDB" id="7361074at2"/>
<evidence type="ECO:0000313" key="3">
    <source>
        <dbReference type="Proteomes" id="UP000094472"/>
    </source>
</evidence>
<feature type="transmembrane region" description="Helical" evidence="1">
    <location>
        <begin position="82"/>
        <end position="104"/>
    </location>
</feature>
<protein>
    <recommendedName>
        <fullName evidence="4">DUF1761 domain-containing protein</fullName>
    </recommendedName>
</protein>
<evidence type="ECO:0000313" key="2">
    <source>
        <dbReference type="EMBL" id="ODR93420.1"/>
    </source>
</evidence>
<dbReference type="AlphaFoldDB" id="A0A1E3VIR9"/>
<feature type="transmembrane region" description="Helical" evidence="1">
    <location>
        <begin position="116"/>
        <end position="137"/>
    </location>
</feature>